<evidence type="ECO:0000256" key="1">
    <source>
        <dbReference type="SAM" id="SignalP"/>
    </source>
</evidence>
<organism evidence="2 3">
    <name type="scientific">Paraflavisolibacter caeni</name>
    <dbReference type="NCBI Taxonomy" id="2982496"/>
    <lineage>
        <taxon>Bacteria</taxon>
        <taxon>Pseudomonadati</taxon>
        <taxon>Bacteroidota</taxon>
        <taxon>Chitinophagia</taxon>
        <taxon>Chitinophagales</taxon>
        <taxon>Chitinophagaceae</taxon>
        <taxon>Paraflavisolibacter</taxon>
    </lineage>
</organism>
<dbReference type="EMBL" id="JAOTIF010000002">
    <property type="protein sequence ID" value="MCU7548385.1"/>
    <property type="molecule type" value="Genomic_DNA"/>
</dbReference>
<dbReference type="Pfam" id="PF16119">
    <property type="entry name" value="DUF4835"/>
    <property type="match status" value="1"/>
</dbReference>
<dbReference type="Proteomes" id="UP001155483">
    <property type="component" value="Unassembled WGS sequence"/>
</dbReference>
<dbReference type="RefSeq" id="WP_279295833.1">
    <property type="nucleotide sequence ID" value="NZ_JAOTIF010000002.1"/>
</dbReference>
<gene>
    <name evidence="2" type="ORF">OCK74_04625</name>
</gene>
<feature type="signal peptide" evidence="1">
    <location>
        <begin position="1"/>
        <end position="19"/>
    </location>
</feature>
<dbReference type="AlphaFoldDB" id="A0A9X2XT97"/>
<keyword evidence="3" id="KW-1185">Reference proteome</keyword>
<evidence type="ECO:0000313" key="2">
    <source>
        <dbReference type="EMBL" id="MCU7548385.1"/>
    </source>
</evidence>
<reference evidence="2" key="1">
    <citation type="submission" date="2022-09" db="EMBL/GenBank/DDBJ databases">
        <authorList>
            <person name="Yuan C."/>
            <person name="Ke Z."/>
        </authorList>
    </citation>
    <scope>NUCLEOTIDE SEQUENCE</scope>
    <source>
        <strain evidence="2">LB-8</strain>
    </source>
</reference>
<feature type="chain" id="PRO_5040810703" evidence="1">
    <location>
        <begin position="20"/>
        <end position="304"/>
    </location>
</feature>
<protein>
    <submittedName>
        <fullName evidence="2">DUF4835 family protein</fullName>
    </submittedName>
</protein>
<proteinExistence type="predicted"/>
<accession>A0A9X2XT97</accession>
<keyword evidence="1" id="KW-0732">Signal</keyword>
<evidence type="ECO:0000313" key="3">
    <source>
        <dbReference type="Proteomes" id="UP001155483"/>
    </source>
</evidence>
<dbReference type="InterPro" id="IPR032274">
    <property type="entry name" value="DUF4835"/>
</dbReference>
<reference evidence="2" key="2">
    <citation type="submission" date="2023-04" db="EMBL/GenBank/DDBJ databases">
        <title>Paracnuella aquatica gen. nov., sp. nov., a member of the family Chitinophagaceae isolated from a hot spring.</title>
        <authorList>
            <person name="Wang C."/>
        </authorList>
    </citation>
    <scope>NUCLEOTIDE SEQUENCE</scope>
    <source>
        <strain evidence="2">LB-8</strain>
    </source>
</reference>
<comment type="caution">
    <text evidence="2">The sequence shown here is derived from an EMBL/GenBank/DDBJ whole genome shotgun (WGS) entry which is preliminary data.</text>
</comment>
<sequence length="304" mass="34840">MKKIILFFLLCVLVNSSFSQELQARLTVVSTKVGTQVDKKVFLTLQSALSNFLNNRKWTSENFLPQEKIQCNFLINIDQVLSDNVYKASLTVQAARPIYNTIYQSPILNFQDNDLVFKYIEFQPIEFNENRIQGADPIVANLTAVLAYYANIILGLDYDSFSPRGGDPFFQKAFNIVNNAPEAREISGWKPFDGMRNRFRLTENFTDNRFNLIHEAVYSYYRQGLDKFYEKEDSARTGVLNALKTLNTLNQNNPNLMSVQMFFQGKSTELVNIFSKGDANVKAQAREYLSKLDVTNAAAYKEIK</sequence>
<name>A0A9X2XT97_9BACT</name>